<dbReference type="Proteomes" id="UP000236291">
    <property type="component" value="Unassembled WGS sequence"/>
</dbReference>
<accession>A0A2K3KZY9</accession>
<feature type="non-terminal residue" evidence="1">
    <location>
        <position position="1"/>
    </location>
</feature>
<comment type="caution">
    <text evidence="1">The sequence shown here is derived from an EMBL/GenBank/DDBJ whole genome shotgun (WGS) entry which is preliminary data.</text>
</comment>
<dbReference type="AlphaFoldDB" id="A0A2K3KZY9"/>
<sequence>GFSLATDVICLCSDLGVEAYKVDAARTSLL</sequence>
<reference evidence="1 2" key="1">
    <citation type="journal article" date="2014" name="Am. J. Bot.">
        <title>Genome assembly and annotation for red clover (Trifolium pratense; Fabaceae).</title>
        <authorList>
            <person name="Istvanek J."/>
            <person name="Jaros M."/>
            <person name="Krenek A."/>
            <person name="Repkova J."/>
        </authorList>
    </citation>
    <scope>NUCLEOTIDE SEQUENCE [LARGE SCALE GENOMIC DNA]</scope>
    <source>
        <strain evidence="2">cv. Tatra</strain>
        <tissue evidence="1">Young leaves</tissue>
    </source>
</reference>
<evidence type="ECO:0000313" key="2">
    <source>
        <dbReference type="Proteomes" id="UP000236291"/>
    </source>
</evidence>
<dbReference type="EMBL" id="ASHM01023858">
    <property type="protein sequence ID" value="PNX71843.1"/>
    <property type="molecule type" value="Genomic_DNA"/>
</dbReference>
<name>A0A2K3KZY9_TRIPR</name>
<organism evidence="1 2">
    <name type="scientific">Trifolium pratense</name>
    <name type="common">Red clover</name>
    <dbReference type="NCBI Taxonomy" id="57577"/>
    <lineage>
        <taxon>Eukaryota</taxon>
        <taxon>Viridiplantae</taxon>
        <taxon>Streptophyta</taxon>
        <taxon>Embryophyta</taxon>
        <taxon>Tracheophyta</taxon>
        <taxon>Spermatophyta</taxon>
        <taxon>Magnoliopsida</taxon>
        <taxon>eudicotyledons</taxon>
        <taxon>Gunneridae</taxon>
        <taxon>Pentapetalae</taxon>
        <taxon>rosids</taxon>
        <taxon>fabids</taxon>
        <taxon>Fabales</taxon>
        <taxon>Fabaceae</taxon>
        <taxon>Papilionoideae</taxon>
        <taxon>50 kb inversion clade</taxon>
        <taxon>NPAAA clade</taxon>
        <taxon>Hologalegina</taxon>
        <taxon>IRL clade</taxon>
        <taxon>Trifolieae</taxon>
        <taxon>Trifolium</taxon>
    </lineage>
</organism>
<reference evidence="1 2" key="2">
    <citation type="journal article" date="2017" name="Front. Plant Sci.">
        <title>Gene Classification and Mining of Molecular Markers Useful in Red Clover (Trifolium pratense) Breeding.</title>
        <authorList>
            <person name="Istvanek J."/>
            <person name="Dluhosova J."/>
            <person name="Dluhos P."/>
            <person name="Patkova L."/>
            <person name="Nedelnik J."/>
            <person name="Repkova J."/>
        </authorList>
    </citation>
    <scope>NUCLEOTIDE SEQUENCE [LARGE SCALE GENOMIC DNA]</scope>
    <source>
        <strain evidence="2">cv. Tatra</strain>
        <tissue evidence="1">Young leaves</tissue>
    </source>
</reference>
<evidence type="ECO:0000313" key="1">
    <source>
        <dbReference type="EMBL" id="PNX71843.1"/>
    </source>
</evidence>
<protein>
    <submittedName>
        <fullName evidence="1">Uncharacterized protein</fullName>
    </submittedName>
</protein>
<gene>
    <name evidence="1" type="ORF">L195_g027729</name>
</gene>
<proteinExistence type="predicted"/>